<evidence type="ECO:0000313" key="1">
    <source>
        <dbReference type="EMBL" id="JAD21599.1"/>
    </source>
</evidence>
<sequence>MRSGPHNIIQESERNNSYNFQLHVSTVSIRYFQSFHLLWLIPKASAS</sequence>
<name>A0A0A8Y6D0_ARUDO</name>
<organism evidence="1">
    <name type="scientific">Arundo donax</name>
    <name type="common">Giant reed</name>
    <name type="synonym">Donax arundinaceus</name>
    <dbReference type="NCBI Taxonomy" id="35708"/>
    <lineage>
        <taxon>Eukaryota</taxon>
        <taxon>Viridiplantae</taxon>
        <taxon>Streptophyta</taxon>
        <taxon>Embryophyta</taxon>
        <taxon>Tracheophyta</taxon>
        <taxon>Spermatophyta</taxon>
        <taxon>Magnoliopsida</taxon>
        <taxon>Liliopsida</taxon>
        <taxon>Poales</taxon>
        <taxon>Poaceae</taxon>
        <taxon>PACMAD clade</taxon>
        <taxon>Arundinoideae</taxon>
        <taxon>Arundineae</taxon>
        <taxon>Arundo</taxon>
    </lineage>
</organism>
<reference evidence="1" key="1">
    <citation type="submission" date="2014-09" db="EMBL/GenBank/DDBJ databases">
        <authorList>
            <person name="Magalhaes I.L.F."/>
            <person name="Oliveira U."/>
            <person name="Santos F.R."/>
            <person name="Vidigal T.H.D.A."/>
            <person name="Brescovit A.D."/>
            <person name="Santos A.J."/>
        </authorList>
    </citation>
    <scope>NUCLEOTIDE SEQUENCE</scope>
    <source>
        <tissue evidence="1">Shoot tissue taken approximately 20 cm above the soil surface</tissue>
    </source>
</reference>
<proteinExistence type="predicted"/>
<dbReference type="AlphaFoldDB" id="A0A0A8Y6D0"/>
<protein>
    <submittedName>
        <fullName evidence="1">Uncharacterized protein</fullName>
    </submittedName>
</protein>
<dbReference type="EMBL" id="GBRH01276296">
    <property type="protein sequence ID" value="JAD21599.1"/>
    <property type="molecule type" value="Transcribed_RNA"/>
</dbReference>
<accession>A0A0A8Y6D0</accession>
<reference evidence="1" key="2">
    <citation type="journal article" date="2015" name="Data Brief">
        <title>Shoot transcriptome of the giant reed, Arundo donax.</title>
        <authorList>
            <person name="Barrero R.A."/>
            <person name="Guerrero F.D."/>
            <person name="Moolhuijzen P."/>
            <person name="Goolsby J.A."/>
            <person name="Tidwell J."/>
            <person name="Bellgard S.E."/>
            <person name="Bellgard M.I."/>
        </authorList>
    </citation>
    <scope>NUCLEOTIDE SEQUENCE</scope>
    <source>
        <tissue evidence="1">Shoot tissue taken approximately 20 cm above the soil surface</tissue>
    </source>
</reference>